<feature type="compositionally biased region" description="Low complexity" evidence="1">
    <location>
        <begin position="267"/>
        <end position="286"/>
    </location>
</feature>
<proteinExistence type="predicted"/>
<feature type="compositionally biased region" description="Low complexity" evidence="1">
    <location>
        <begin position="19"/>
        <end position="38"/>
    </location>
</feature>
<feature type="region of interest" description="Disordered" evidence="1">
    <location>
        <begin position="234"/>
        <end position="450"/>
    </location>
</feature>
<sequence>MADERSQFPGGEDAGGSAAGDPRTPGGRTPGHTPGRTPSFTPDRPAGSPHDSTHGAWLDGDAAERLLRGEPVDEQARPQAHRLAATLRALTDEGRFPAAAELPGESAALAAFRQARAERRAEHSAYAGTAGRLEHPERLGHPGRPVYAEHPETRRGRGPGRVADHLDGGSVRLGVHLGRAGADRAGVHRAAPARGLGRPVRFALAALLAGCMIGGVAVAAGSGVLPSLFGGEGEPGPGVSVSAAATPEHPAASPAPDAPEADGGTGTPESGSSSSGPGDDASSPGAAGQGEDSTQQPGNGDAGRSEEAEQWRRTVALCREYSAGKKLDDEKWRYLEDSAEGNGAGRVDRYCEGVLNKADAEGGTKGSNEDGGDGDNGGNGGDSSEKGNSSDKGADEDDVSDTGNSVEKSGSDAADSSVDTDAPTATPTVLTSGSAPEPTATASYSALPAQ</sequence>
<gene>
    <name evidence="2" type="ORF">STSP_35190</name>
</gene>
<evidence type="ECO:0000313" key="2">
    <source>
        <dbReference type="EMBL" id="OAH13194.1"/>
    </source>
</evidence>
<dbReference type="OrthoDB" id="4338553at2"/>
<dbReference type="RefSeq" id="WP_067278479.1">
    <property type="nucleotide sequence ID" value="NZ_LOHS01000081.1"/>
</dbReference>
<evidence type="ECO:0000256" key="1">
    <source>
        <dbReference type="SAM" id="MobiDB-lite"/>
    </source>
</evidence>
<feature type="compositionally biased region" description="Basic and acidic residues" evidence="1">
    <location>
        <begin position="303"/>
        <end position="312"/>
    </location>
</feature>
<name>A0A177HSN1_9ACTN</name>
<evidence type="ECO:0000313" key="3">
    <source>
        <dbReference type="Proteomes" id="UP000077381"/>
    </source>
</evidence>
<feature type="compositionally biased region" description="Low complexity" evidence="1">
    <location>
        <begin position="411"/>
        <end position="426"/>
    </location>
</feature>
<dbReference type="PATRIC" id="fig|1716141.3.peg.3694"/>
<protein>
    <submittedName>
        <fullName evidence="2">Uncharacterized protein</fullName>
    </submittedName>
</protein>
<dbReference type="STRING" id="1716141.STSP_35190"/>
<feature type="compositionally biased region" description="Polar residues" evidence="1">
    <location>
        <begin position="427"/>
        <end position="444"/>
    </location>
</feature>
<feature type="region of interest" description="Disordered" evidence="1">
    <location>
        <begin position="1"/>
        <end position="61"/>
    </location>
</feature>
<dbReference type="Proteomes" id="UP000077381">
    <property type="component" value="Unassembled WGS sequence"/>
</dbReference>
<feature type="compositionally biased region" description="Basic and acidic residues" evidence="1">
    <location>
        <begin position="322"/>
        <end position="336"/>
    </location>
</feature>
<reference evidence="2 3" key="1">
    <citation type="submission" date="2015-12" db="EMBL/GenBank/DDBJ databases">
        <title>Genome sequence of Streptomyces sp. G25.</title>
        <authorList>
            <person name="Poehlein A."/>
            <person name="Roettig A."/>
            <person name="Hiessl S."/>
            <person name="Hauschild P."/>
            <person name="Schauer J."/>
            <person name="Madkour M.H."/>
            <person name="Al-Ansari A.M."/>
            <person name="Almakishah N.H."/>
            <person name="Steinbuechel A."/>
            <person name="Daniel R."/>
        </authorList>
    </citation>
    <scope>NUCLEOTIDE SEQUENCE [LARGE SCALE GENOMIC DNA]</scope>
    <source>
        <strain evidence="3">G25(2015)</strain>
    </source>
</reference>
<feature type="compositionally biased region" description="Basic and acidic residues" evidence="1">
    <location>
        <begin position="383"/>
        <end position="393"/>
    </location>
</feature>
<feature type="compositionally biased region" description="Low complexity" evidence="1">
    <location>
        <begin position="237"/>
        <end position="255"/>
    </location>
</feature>
<comment type="caution">
    <text evidence="2">The sequence shown here is derived from an EMBL/GenBank/DDBJ whole genome shotgun (WGS) entry which is preliminary data.</text>
</comment>
<accession>A0A177HSN1</accession>
<dbReference type="EMBL" id="LOHS01000081">
    <property type="protein sequence ID" value="OAH13194.1"/>
    <property type="molecule type" value="Genomic_DNA"/>
</dbReference>
<organism evidence="2 3">
    <name type="scientific">Streptomyces jeddahensis</name>
    <dbReference type="NCBI Taxonomy" id="1716141"/>
    <lineage>
        <taxon>Bacteria</taxon>
        <taxon>Bacillati</taxon>
        <taxon>Actinomycetota</taxon>
        <taxon>Actinomycetes</taxon>
        <taxon>Kitasatosporales</taxon>
        <taxon>Streptomycetaceae</taxon>
        <taxon>Streptomyces</taxon>
    </lineage>
</organism>
<feature type="region of interest" description="Disordered" evidence="1">
    <location>
        <begin position="134"/>
        <end position="168"/>
    </location>
</feature>
<keyword evidence="3" id="KW-1185">Reference proteome</keyword>
<dbReference type="AlphaFoldDB" id="A0A177HSN1"/>